<accession>A0A016UFZ4</accession>
<dbReference type="Proteomes" id="UP000024635">
    <property type="component" value="Unassembled WGS sequence"/>
</dbReference>
<evidence type="ECO:0000313" key="2">
    <source>
        <dbReference type="Proteomes" id="UP000024635"/>
    </source>
</evidence>
<protein>
    <submittedName>
        <fullName evidence="1">Uncharacterized protein</fullName>
    </submittedName>
</protein>
<keyword evidence="2" id="KW-1185">Reference proteome</keyword>
<dbReference type="EMBL" id="JARK01001378">
    <property type="protein sequence ID" value="EYC13841.1"/>
    <property type="molecule type" value="Genomic_DNA"/>
</dbReference>
<gene>
    <name evidence="1" type="primary">Acey_s0042.g561</name>
    <name evidence="1" type="ORF">Y032_0042g561</name>
</gene>
<name>A0A016UFZ4_9BILA</name>
<proteinExistence type="predicted"/>
<organism evidence="1 2">
    <name type="scientific">Ancylostoma ceylanicum</name>
    <dbReference type="NCBI Taxonomy" id="53326"/>
    <lineage>
        <taxon>Eukaryota</taxon>
        <taxon>Metazoa</taxon>
        <taxon>Ecdysozoa</taxon>
        <taxon>Nematoda</taxon>
        <taxon>Chromadorea</taxon>
        <taxon>Rhabditida</taxon>
        <taxon>Rhabditina</taxon>
        <taxon>Rhabditomorpha</taxon>
        <taxon>Strongyloidea</taxon>
        <taxon>Ancylostomatidae</taxon>
        <taxon>Ancylostomatinae</taxon>
        <taxon>Ancylostoma</taxon>
    </lineage>
</organism>
<dbReference type="AlphaFoldDB" id="A0A016UFZ4"/>
<evidence type="ECO:0000313" key="1">
    <source>
        <dbReference type="EMBL" id="EYC13841.1"/>
    </source>
</evidence>
<comment type="caution">
    <text evidence="1">The sequence shown here is derived from an EMBL/GenBank/DDBJ whole genome shotgun (WGS) entry which is preliminary data.</text>
</comment>
<sequence length="71" mass="8179">MCHLKGSTHRNPHFRDTSVLKPSAESLGVTPLRNVAYRCGFLFVLHVEKEMQYSGPHEYVGQALGRKRRHF</sequence>
<reference evidence="2" key="1">
    <citation type="journal article" date="2015" name="Nat. Genet.">
        <title>The genome and transcriptome of the zoonotic hookworm Ancylostoma ceylanicum identify infection-specific gene families.</title>
        <authorList>
            <person name="Schwarz E.M."/>
            <person name="Hu Y."/>
            <person name="Antoshechkin I."/>
            <person name="Miller M.M."/>
            <person name="Sternberg P.W."/>
            <person name="Aroian R.V."/>
        </authorList>
    </citation>
    <scope>NUCLEOTIDE SEQUENCE</scope>
    <source>
        <strain evidence="2">HY135</strain>
    </source>
</reference>